<keyword evidence="5 7" id="KW-0472">Membrane</keyword>
<proteinExistence type="inferred from homology"/>
<comment type="caution">
    <text evidence="10">The sequence shown here is derived from an EMBL/GenBank/DDBJ whole genome shotgun (WGS) entry which is preliminary data.</text>
</comment>
<feature type="transmembrane region" description="Helical" evidence="7">
    <location>
        <begin position="497"/>
        <end position="520"/>
    </location>
</feature>
<dbReference type="InterPro" id="IPR025857">
    <property type="entry name" value="MacB_PCD"/>
</dbReference>
<feature type="transmembrane region" description="Helical" evidence="7">
    <location>
        <begin position="799"/>
        <end position="822"/>
    </location>
</feature>
<dbReference type="InterPro" id="IPR050250">
    <property type="entry name" value="Macrolide_Exporter_MacB"/>
</dbReference>
<feature type="domain" description="ABC3 transporter permease C-terminal" evidence="8">
    <location>
        <begin position="748"/>
        <end position="864"/>
    </location>
</feature>
<evidence type="ECO:0000256" key="6">
    <source>
        <dbReference type="ARBA" id="ARBA00038076"/>
    </source>
</evidence>
<dbReference type="AlphaFoldDB" id="L1MJP7"/>
<gene>
    <name evidence="10" type="ORF">HMPREF9997_00583</name>
</gene>
<accession>L1MJP7</accession>
<dbReference type="Pfam" id="PF12704">
    <property type="entry name" value="MacB_PCD"/>
    <property type="match status" value="2"/>
</dbReference>
<evidence type="ECO:0000313" key="11">
    <source>
        <dbReference type="Proteomes" id="UP000010445"/>
    </source>
</evidence>
<feature type="transmembrane region" description="Helical" evidence="7">
    <location>
        <begin position="317"/>
        <end position="346"/>
    </location>
</feature>
<feature type="transmembrane region" description="Helical" evidence="7">
    <location>
        <begin position="267"/>
        <end position="296"/>
    </location>
</feature>
<comment type="similarity">
    <text evidence="6">Belongs to the ABC-4 integral membrane protein family.</text>
</comment>
<dbReference type="EMBL" id="AMEM01000011">
    <property type="protein sequence ID" value="EKX91513.1"/>
    <property type="molecule type" value="Genomic_DNA"/>
</dbReference>
<evidence type="ECO:0000259" key="8">
    <source>
        <dbReference type="Pfam" id="PF02687"/>
    </source>
</evidence>
<keyword evidence="2" id="KW-1003">Cell membrane</keyword>
<dbReference type="PATRIC" id="fig|1035195.3.peg.522"/>
<dbReference type="PANTHER" id="PTHR30572">
    <property type="entry name" value="MEMBRANE COMPONENT OF TRANSPORTER-RELATED"/>
    <property type="match status" value="1"/>
</dbReference>
<evidence type="ECO:0000256" key="7">
    <source>
        <dbReference type="SAM" id="Phobius"/>
    </source>
</evidence>
<evidence type="ECO:0000256" key="2">
    <source>
        <dbReference type="ARBA" id="ARBA00022475"/>
    </source>
</evidence>
<dbReference type="HOGENOM" id="CLU_012341_1_0_11"/>
<evidence type="ECO:0000256" key="4">
    <source>
        <dbReference type="ARBA" id="ARBA00022989"/>
    </source>
</evidence>
<dbReference type="GO" id="GO:0022857">
    <property type="term" value="F:transmembrane transporter activity"/>
    <property type="evidence" value="ECO:0007669"/>
    <property type="project" value="TreeGrafter"/>
</dbReference>
<dbReference type="Proteomes" id="UP000010445">
    <property type="component" value="Unassembled WGS sequence"/>
</dbReference>
<dbReference type="STRING" id="1035195.HMPREF9997_00583"/>
<feature type="transmembrane region" description="Helical" evidence="7">
    <location>
        <begin position="744"/>
        <end position="769"/>
    </location>
</feature>
<dbReference type="eggNOG" id="COG3127">
    <property type="taxonomic scope" value="Bacteria"/>
</dbReference>
<evidence type="ECO:0000256" key="5">
    <source>
        <dbReference type="ARBA" id="ARBA00023136"/>
    </source>
</evidence>
<feature type="domain" description="MacB-like periplasmic core" evidence="9">
    <location>
        <begin position="17"/>
        <end position="238"/>
    </location>
</feature>
<dbReference type="PANTHER" id="PTHR30572:SF4">
    <property type="entry name" value="ABC TRANSPORTER PERMEASE YTRF"/>
    <property type="match status" value="1"/>
</dbReference>
<evidence type="ECO:0000256" key="1">
    <source>
        <dbReference type="ARBA" id="ARBA00004651"/>
    </source>
</evidence>
<feature type="transmembrane region" description="Helical" evidence="7">
    <location>
        <begin position="415"/>
        <end position="438"/>
    </location>
</feature>
<feature type="transmembrane region" description="Helical" evidence="7">
    <location>
        <begin position="366"/>
        <end position="384"/>
    </location>
</feature>
<feature type="domain" description="MacB-like periplasmic core" evidence="9">
    <location>
        <begin position="496"/>
        <end position="674"/>
    </location>
</feature>
<reference evidence="10 11" key="1">
    <citation type="submission" date="2012-05" db="EMBL/GenBank/DDBJ databases">
        <authorList>
            <person name="Weinstock G."/>
            <person name="Sodergren E."/>
            <person name="Lobos E.A."/>
            <person name="Fulton L."/>
            <person name="Fulton R."/>
            <person name="Courtney L."/>
            <person name="Fronick C."/>
            <person name="O'Laughlin M."/>
            <person name="Godfrey J."/>
            <person name="Wilson R.M."/>
            <person name="Miner T."/>
            <person name="Farmer C."/>
            <person name="Delehaunty K."/>
            <person name="Cordes M."/>
            <person name="Minx P."/>
            <person name="Tomlinson C."/>
            <person name="Chen J."/>
            <person name="Wollam A."/>
            <person name="Pepin K.H."/>
            <person name="Bhonagiri V."/>
            <person name="Zhang X."/>
            <person name="Suruliraj S."/>
            <person name="Warren W."/>
            <person name="Mitreva M."/>
            <person name="Mardis E.R."/>
            <person name="Wilson R.K."/>
        </authorList>
    </citation>
    <scope>NUCLEOTIDE SEQUENCE [LARGE SCALE GENOMIC DNA]</scope>
    <source>
        <strain evidence="10 11">F0235</strain>
    </source>
</reference>
<evidence type="ECO:0000313" key="10">
    <source>
        <dbReference type="EMBL" id="EKX91513.1"/>
    </source>
</evidence>
<keyword evidence="3 7" id="KW-0812">Transmembrane</keyword>
<organism evidence="10 11">
    <name type="scientific">Corynebacterium durum F0235</name>
    <dbReference type="NCBI Taxonomy" id="1035195"/>
    <lineage>
        <taxon>Bacteria</taxon>
        <taxon>Bacillati</taxon>
        <taxon>Actinomycetota</taxon>
        <taxon>Actinomycetes</taxon>
        <taxon>Mycobacteriales</taxon>
        <taxon>Corynebacteriaceae</taxon>
        <taxon>Corynebacterium</taxon>
    </lineage>
</organism>
<dbReference type="GO" id="GO:0005886">
    <property type="term" value="C:plasma membrane"/>
    <property type="evidence" value="ECO:0007669"/>
    <property type="project" value="UniProtKB-SubCell"/>
</dbReference>
<feature type="transmembrane region" description="Helical" evidence="7">
    <location>
        <begin position="834"/>
        <end position="854"/>
    </location>
</feature>
<dbReference type="Pfam" id="PF02687">
    <property type="entry name" value="FtsX"/>
    <property type="match status" value="2"/>
</dbReference>
<dbReference type="InterPro" id="IPR003838">
    <property type="entry name" value="ABC3_permease_C"/>
</dbReference>
<keyword evidence="11" id="KW-1185">Reference proteome</keyword>
<comment type="subcellular location">
    <subcellularLocation>
        <location evidence="1">Cell membrane</location>
        <topology evidence="1">Multi-pass membrane protein</topology>
    </subcellularLocation>
</comment>
<protein>
    <submittedName>
        <fullName evidence="10">Efflux ABC transporter, permease protein</fullName>
    </submittedName>
</protein>
<feature type="domain" description="ABC3 transporter permease C-terminal" evidence="8">
    <location>
        <begin position="274"/>
        <end position="395"/>
    </location>
</feature>
<name>L1MJP7_9CORY</name>
<evidence type="ECO:0000256" key="3">
    <source>
        <dbReference type="ARBA" id="ARBA00022692"/>
    </source>
</evidence>
<evidence type="ECO:0000259" key="9">
    <source>
        <dbReference type="Pfam" id="PF12704"/>
    </source>
</evidence>
<keyword evidence="4 7" id="KW-1133">Transmembrane helix</keyword>
<sequence length="870" mass="90307">MRRITLRTAAANKIRMLLTVLSVALGTAYISGSLILTQSLEESFASIVDSGVDGIDVGLVGSANSPHGVPLSVVSELATRPDIRAVNVTGDGPGTPSGTRRSGQSSLVITGSDGRPLQAGSSGAHPLAAYPFDAYVGRPPIVVEGTEPSEAHEIMLNSSAAKRGKLHVGDSVTVITSSERLDVTISGIYDIPRDTAGWIGVMFTPERYLELFTDGQYASQVIISAADGVSPMDLRNSLGQQYPTLTPLLPEQIAERQSGDYVRQLGFMTYMLAAFGVIALFVGSFIITNTFAMILGQRTREFALLRSIGVSALQVRTSVFAEAAIAGVIGCITGIAIGISLVVVVINVLNQVGDGLSAISLTFTPKAIIVPFVVGMIITIIAAAEPARRAGSLPPIDALRPADDRSDHSLRLRTVFGVLAAALGVGLGIVGAHFPTIGGFDMDLYQRLSAVAMGALFLLAGLWLSGPALASTSPGLPIGPIGRLASRNSSRNPRRTATTAFALALGVGLVACVGVIGATAQASVFGLVESKVKAPFVLDSPNGGHSSGLAGSPTGGGGLSIPEEAITTVDNLDGVNSVGVLMSAPLQADHWDNPTTTVVSGDISPFVDIGVVRGTSEFGDQPGAMISTTYAKQSGLGPGDTFTLRPYLGGEGTDSSVVTIRGVYEETGLLGHMVINLAGALRVLPDLEAYNRKTAFVTSDGRFSDSMLRRELEDAVAQYLVVQVKAKEEYKGALGTQVNQMVSLIYGLLALAVVIAVMGIINTLALGVSERTRELGTLRAIGVSRSQIRRMIQLEAVQMSVFGALCGVVVGVFAGWCVVTVLQDKGMSSPHVPWSQVALMVAGSVVVGLLAALVPAQKAASTPPLEAIAE</sequence>